<gene>
    <name evidence="1" type="ORF">O3M35_009223</name>
</gene>
<protein>
    <submittedName>
        <fullName evidence="1">Uncharacterized protein</fullName>
    </submittedName>
</protein>
<dbReference type="Proteomes" id="UP001461498">
    <property type="component" value="Unassembled WGS sequence"/>
</dbReference>
<dbReference type="EMBL" id="JAPXFL010000006">
    <property type="protein sequence ID" value="KAK9505081.1"/>
    <property type="molecule type" value="Genomic_DNA"/>
</dbReference>
<comment type="caution">
    <text evidence="1">The sequence shown here is derived from an EMBL/GenBank/DDBJ whole genome shotgun (WGS) entry which is preliminary data.</text>
</comment>
<evidence type="ECO:0000313" key="1">
    <source>
        <dbReference type="EMBL" id="KAK9505081.1"/>
    </source>
</evidence>
<reference evidence="1 2" key="1">
    <citation type="submission" date="2022-12" db="EMBL/GenBank/DDBJ databases">
        <title>Chromosome-level genome assembly of true bugs.</title>
        <authorList>
            <person name="Ma L."/>
            <person name="Li H."/>
        </authorList>
    </citation>
    <scope>NUCLEOTIDE SEQUENCE [LARGE SCALE GENOMIC DNA]</scope>
    <source>
        <strain evidence="1">Lab_2022b</strain>
    </source>
</reference>
<name>A0AAW1D2Y7_9HEMI</name>
<evidence type="ECO:0000313" key="2">
    <source>
        <dbReference type="Proteomes" id="UP001461498"/>
    </source>
</evidence>
<dbReference type="AlphaFoldDB" id="A0AAW1D2Y7"/>
<keyword evidence="2" id="KW-1185">Reference proteome</keyword>
<organism evidence="1 2">
    <name type="scientific">Rhynocoris fuscipes</name>
    <dbReference type="NCBI Taxonomy" id="488301"/>
    <lineage>
        <taxon>Eukaryota</taxon>
        <taxon>Metazoa</taxon>
        <taxon>Ecdysozoa</taxon>
        <taxon>Arthropoda</taxon>
        <taxon>Hexapoda</taxon>
        <taxon>Insecta</taxon>
        <taxon>Pterygota</taxon>
        <taxon>Neoptera</taxon>
        <taxon>Paraneoptera</taxon>
        <taxon>Hemiptera</taxon>
        <taxon>Heteroptera</taxon>
        <taxon>Panheteroptera</taxon>
        <taxon>Cimicomorpha</taxon>
        <taxon>Reduviidae</taxon>
        <taxon>Harpactorinae</taxon>
        <taxon>Harpactorini</taxon>
        <taxon>Rhynocoris</taxon>
    </lineage>
</organism>
<accession>A0AAW1D2Y7</accession>
<sequence>MTELERKMCFMHKVKWNPCLSDYAKKLIKAKLCKIRREYKKYLSCCLNMVDTKFAKLELFCWQHC</sequence>
<proteinExistence type="predicted"/>